<dbReference type="EMBL" id="FOQK01000012">
    <property type="protein sequence ID" value="SFI04849.1"/>
    <property type="molecule type" value="Genomic_DNA"/>
</dbReference>
<gene>
    <name evidence="1" type="ORF">SAMN04487861_11277</name>
</gene>
<sequence length="315" mass="36839">MDLYKDMSQGILDYFKENVTQEQYDRVLEKGMRENPLAETEEQQSYHKSAELLHVFLNYDNRCIKPIHRKVYYSKALEQSLANTYVKYKPVIDEIARKLRSGQPVMDRLSKKMKDVLYEDGMLNDWHLYHFHLGETVENDFCQRTGELLIGFIPLHKEDMYFLKIIPDHQGNAVFADKELIEIIQANWPELLDTFRLKGASLEYDLSSQQYYQMRKAGIMAPVQIGDSVYVGPGLGVTSAGTSLQVQRKADFIINWLTESTLICKELMREYVPEQIPQCLNFHLELDIDKRIFVIMPNRMVPAQKIRQLKNVCPF</sequence>
<evidence type="ECO:0000313" key="2">
    <source>
        <dbReference type="Proteomes" id="UP000183639"/>
    </source>
</evidence>
<proteinExistence type="predicted"/>
<organism evidence="1 2">
    <name type="scientific">Selenomonas ruminantium</name>
    <dbReference type="NCBI Taxonomy" id="971"/>
    <lineage>
        <taxon>Bacteria</taxon>
        <taxon>Bacillati</taxon>
        <taxon>Bacillota</taxon>
        <taxon>Negativicutes</taxon>
        <taxon>Selenomonadales</taxon>
        <taxon>Selenomonadaceae</taxon>
        <taxon>Selenomonas</taxon>
    </lineage>
</organism>
<accession>A0A1I3F0N9</accession>
<reference evidence="1 2" key="1">
    <citation type="submission" date="2016-10" db="EMBL/GenBank/DDBJ databases">
        <authorList>
            <person name="de Groot N.N."/>
        </authorList>
    </citation>
    <scope>NUCLEOTIDE SEQUENCE [LARGE SCALE GENOMIC DNA]</scope>
    <source>
        <strain evidence="1 2">Z108</strain>
    </source>
</reference>
<dbReference type="AlphaFoldDB" id="A0A1I3F0N9"/>
<protein>
    <submittedName>
        <fullName evidence="1">Uncharacterized protein</fullName>
    </submittedName>
</protein>
<dbReference type="OrthoDB" id="9135240at2"/>
<name>A0A1I3F0N9_SELRU</name>
<dbReference type="RefSeq" id="WP_075443678.1">
    <property type="nucleotide sequence ID" value="NZ_FOQK01000012.1"/>
</dbReference>
<dbReference type="Proteomes" id="UP000183639">
    <property type="component" value="Unassembled WGS sequence"/>
</dbReference>
<evidence type="ECO:0000313" key="1">
    <source>
        <dbReference type="EMBL" id="SFI04849.1"/>
    </source>
</evidence>